<proteinExistence type="predicted"/>
<accession>A0ABV5BUZ0</accession>
<dbReference type="RefSeq" id="WP_375518360.1">
    <property type="nucleotide sequence ID" value="NZ_JBHIRY010000001.1"/>
</dbReference>
<protein>
    <submittedName>
        <fullName evidence="1">Uncharacterized protein</fullName>
    </submittedName>
</protein>
<keyword evidence="2" id="KW-1185">Reference proteome</keyword>
<evidence type="ECO:0000313" key="1">
    <source>
        <dbReference type="EMBL" id="MFB5759108.1"/>
    </source>
</evidence>
<evidence type="ECO:0000313" key="2">
    <source>
        <dbReference type="Proteomes" id="UP001580430"/>
    </source>
</evidence>
<sequence length="63" mass="7217">MKAKIFGFEVEGTPEELVKFKELMENKSQKTITYSPSLFVKDYGNPYSDNPFTRSTGSKSIKF</sequence>
<dbReference type="EMBL" id="JBHIRY010000001">
    <property type="protein sequence ID" value="MFB5759108.1"/>
    <property type="molecule type" value="Genomic_DNA"/>
</dbReference>
<organism evidence="1 2">
    <name type="scientific">Paenibacillus medicaginis</name>
    <dbReference type="NCBI Taxonomy" id="1470560"/>
    <lineage>
        <taxon>Bacteria</taxon>
        <taxon>Bacillati</taxon>
        <taxon>Bacillota</taxon>
        <taxon>Bacilli</taxon>
        <taxon>Bacillales</taxon>
        <taxon>Paenibacillaceae</taxon>
        <taxon>Paenibacillus</taxon>
    </lineage>
</organism>
<comment type="caution">
    <text evidence="1">The sequence shown here is derived from an EMBL/GenBank/DDBJ whole genome shotgun (WGS) entry which is preliminary data.</text>
</comment>
<name>A0ABV5BUZ0_9BACL</name>
<gene>
    <name evidence="1" type="ORF">ACE5LO_01745</name>
</gene>
<dbReference type="Proteomes" id="UP001580430">
    <property type="component" value="Unassembled WGS sequence"/>
</dbReference>
<reference evidence="1 2" key="1">
    <citation type="submission" date="2024-09" db="EMBL/GenBank/DDBJ databases">
        <title>Paenibacillus zeirhizospherea sp. nov., isolated from surface of the maize (Zea mays) roots in a horticulture field, Hungary.</title>
        <authorList>
            <person name="Marton D."/>
            <person name="Farkas M."/>
            <person name="Bedics A."/>
            <person name="Toth E."/>
            <person name="Tancsics A."/>
            <person name="Boka K."/>
            <person name="Marati G."/>
            <person name="Kriszt B."/>
            <person name="Cserhati M."/>
        </authorList>
    </citation>
    <scope>NUCLEOTIDE SEQUENCE [LARGE SCALE GENOMIC DNA]</scope>
    <source>
        <strain evidence="1 2">JCM 18446</strain>
    </source>
</reference>